<evidence type="ECO:0000256" key="9">
    <source>
        <dbReference type="ARBA" id="ARBA00023004"/>
    </source>
</evidence>
<keyword evidence="6" id="KW-0479">Metal-binding</keyword>
<comment type="similarity">
    <text evidence="11">Belongs to the cytochrome b561 family.</text>
</comment>
<dbReference type="PANTHER" id="PTHR30529:SF1">
    <property type="entry name" value="CYTOCHROME B561 HOMOLOG 2"/>
    <property type="match status" value="1"/>
</dbReference>
<dbReference type="GO" id="GO:0009055">
    <property type="term" value="F:electron transfer activity"/>
    <property type="evidence" value="ECO:0007669"/>
    <property type="project" value="InterPro"/>
</dbReference>
<keyword evidence="10 12" id="KW-0472">Membrane</keyword>
<proteinExistence type="inferred from homology"/>
<evidence type="ECO:0000256" key="11">
    <source>
        <dbReference type="ARBA" id="ARBA00037975"/>
    </source>
</evidence>
<evidence type="ECO:0000256" key="12">
    <source>
        <dbReference type="SAM" id="Phobius"/>
    </source>
</evidence>
<dbReference type="InterPro" id="IPR052168">
    <property type="entry name" value="Cytochrome_b561_oxidase"/>
</dbReference>
<keyword evidence="7" id="KW-0249">Electron transport</keyword>
<evidence type="ECO:0000259" key="13">
    <source>
        <dbReference type="Pfam" id="PF01292"/>
    </source>
</evidence>
<evidence type="ECO:0000256" key="6">
    <source>
        <dbReference type="ARBA" id="ARBA00022723"/>
    </source>
</evidence>
<evidence type="ECO:0000313" key="14">
    <source>
        <dbReference type="EMBL" id="VAX00322.1"/>
    </source>
</evidence>
<dbReference type="PANTHER" id="PTHR30529">
    <property type="entry name" value="CYTOCHROME B561"/>
    <property type="match status" value="1"/>
</dbReference>
<name>A0A3B1A896_9ZZZZ</name>
<keyword evidence="3" id="KW-1003">Cell membrane</keyword>
<dbReference type="EMBL" id="UOFS01000043">
    <property type="protein sequence ID" value="VAX00322.1"/>
    <property type="molecule type" value="Genomic_DNA"/>
</dbReference>
<evidence type="ECO:0000256" key="4">
    <source>
        <dbReference type="ARBA" id="ARBA00022617"/>
    </source>
</evidence>
<keyword evidence="4" id="KW-0349">Heme</keyword>
<dbReference type="InterPro" id="IPR011577">
    <property type="entry name" value="Cyt_b561_bac/Ni-Hgenase"/>
</dbReference>
<dbReference type="Pfam" id="PF01292">
    <property type="entry name" value="Ni_hydr_CYTB"/>
    <property type="match status" value="1"/>
</dbReference>
<dbReference type="SUPFAM" id="SSF81342">
    <property type="entry name" value="Transmembrane di-heme cytochromes"/>
    <property type="match status" value="1"/>
</dbReference>
<accession>A0A3B1A896</accession>
<evidence type="ECO:0000256" key="10">
    <source>
        <dbReference type="ARBA" id="ARBA00023136"/>
    </source>
</evidence>
<evidence type="ECO:0000256" key="8">
    <source>
        <dbReference type="ARBA" id="ARBA00022989"/>
    </source>
</evidence>
<keyword evidence="2" id="KW-0813">Transport</keyword>
<feature type="domain" description="Cytochrome b561 bacterial/Ni-hydrogenase" evidence="13">
    <location>
        <begin position="12"/>
        <end position="182"/>
    </location>
</feature>
<evidence type="ECO:0000256" key="3">
    <source>
        <dbReference type="ARBA" id="ARBA00022475"/>
    </source>
</evidence>
<dbReference type="AlphaFoldDB" id="A0A3B1A896"/>
<sequence>MTITSNKQHDSWHWGSIVIHWLSVLVVMSLFVLGLWMVELNYYSDWYRSAPNLHKSFGVLLFILTLVRIVWLKLKHTPSTVNQPKTREQKLARIAHKTLYFLLFSVMIFGYLISTADGRAIEIFNVVPIPAIIFGFDKQEDIAGIIHLWLAIILISLVTIHAAAALKHHFINKDQTLKRMLGL</sequence>
<feature type="transmembrane region" description="Helical" evidence="12">
    <location>
        <begin position="12"/>
        <end position="37"/>
    </location>
</feature>
<feature type="transmembrane region" description="Helical" evidence="12">
    <location>
        <begin position="148"/>
        <end position="171"/>
    </location>
</feature>
<feature type="transmembrane region" description="Helical" evidence="12">
    <location>
        <begin position="57"/>
        <end position="74"/>
    </location>
</feature>
<keyword evidence="5 12" id="KW-0812">Transmembrane</keyword>
<dbReference type="Gene3D" id="1.20.950.20">
    <property type="entry name" value="Transmembrane di-heme cytochromes, Chain C"/>
    <property type="match status" value="1"/>
</dbReference>
<feature type="transmembrane region" description="Helical" evidence="12">
    <location>
        <begin position="94"/>
        <end position="113"/>
    </location>
</feature>
<protein>
    <submittedName>
        <fullName evidence="14">Cytochrome B561</fullName>
    </submittedName>
</protein>
<evidence type="ECO:0000256" key="7">
    <source>
        <dbReference type="ARBA" id="ARBA00022982"/>
    </source>
</evidence>
<dbReference type="GO" id="GO:0022904">
    <property type="term" value="P:respiratory electron transport chain"/>
    <property type="evidence" value="ECO:0007669"/>
    <property type="project" value="InterPro"/>
</dbReference>
<keyword evidence="8 12" id="KW-1133">Transmembrane helix</keyword>
<dbReference type="InterPro" id="IPR016174">
    <property type="entry name" value="Di-haem_cyt_TM"/>
</dbReference>
<dbReference type="GO" id="GO:0020037">
    <property type="term" value="F:heme binding"/>
    <property type="evidence" value="ECO:0007669"/>
    <property type="project" value="TreeGrafter"/>
</dbReference>
<reference evidence="14" key="1">
    <citation type="submission" date="2018-06" db="EMBL/GenBank/DDBJ databases">
        <authorList>
            <person name="Zhirakovskaya E."/>
        </authorList>
    </citation>
    <scope>NUCLEOTIDE SEQUENCE</scope>
</reference>
<gene>
    <name evidence="14" type="ORF">MNBD_GAMMA22-110</name>
</gene>
<evidence type="ECO:0000256" key="1">
    <source>
        <dbReference type="ARBA" id="ARBA00004651"/>
    </source>
</evidence>
<evidence type="ECO:0000256" key="5">
    <source>
        <dbReference type="ARBA" id="ARBA00022692"/>
    </source>
</evidence>
<keyword evidence="9" id="KW-0408">Iron</keyword>
<evidence type="ECO:0000256" key="2">
    <source>
        <dbReference type="ARBA" id="ARBA00022448"/>
    </source>
</evidence>
<dbReference type="GO" id="GO:0005886">
    <property type="term" value="C:plasma membrane"/>
    <property type="evidence" value="ECO:0007669"/>
    <property type="project" value="UniProtKB-SubCell"/>
</dbReference>
<comment type="subcellular location">
    <subcellularLocation>
        <location evidence="1">Cell membrane</location>
        <topology evidence="1">Multi-pass membrane protein</topology>
    </subcellularLocation>
</comment>
<organism evidence="14">
    <name type="scientific">hydrothermal vent metagenome</name>
    <dbReference type="NCBI Taxonomy" id="652676"/>
    <lineage>
        <taxon>unclassified sequences</taxon>
        <taxon>metagenomes</taxon>
        <taxon>ecological metagenomes</taxon>
    </lineage>
</organism>
<dbReference type="GO" id="GO:0046872">
    <property type="term" value="F:metal ion binding"/>
    <property type="evidence" value="ECO:0007669"/>
    <property type="project" value="UniProtKB-KW"/>
</dbReference>